<dbReference type="KEGG" id="hcu:MUN79_10150"/>
<proteinExistence type="predicted"/>
<dbReference type="EMBL" id="CP095046">
    <property type="protein sequence ID" value="UOQ74209.1"/>
    <property type="molecule type" value="Genomic_DNA"/>
</dbReference>
<name>A0A8T9QF77_9BACT</name>
<gene>
    <name evidence="1" type="ORF">MUN79_10150</name>
</gene>
<accession>A0A8T9QF77</accession>
<evidence type="ECO:0000313" key="2">
    <source>
        <dbReference type="Proteomes" id="UP000831796"/>
    </source>
</evidence>
<organism evidence="1 2">
    <name type="scientific">Hymenobacter cellulosilyticus</name>
    <dbReference type="NCBI Taxonomy" id="2932248"/>
    <lineage>
        <taxon>Bacteria</taxon>
        <taxon>Pseudomonadati</taxon>
        <taxon>Bacteroidota</taxon>
        <taxon>Cytophagia</taxon>
        <taxon>Cytophagales</taxon>
        <taxon>Hymenobacteraceae</taxon>
        <taxon>Hymenobacter</taxon>
    </lineage>
</organism>
<keyword evidence="2" id="KW-1185">Reference proteome</keyword>
<reference evidence="1" key="1">
    <citation type="submission" date="2022-04" db="EMBL/GenBank/DDBJ databases">
        <title>Hymenobacter sp. isolated from the air.</title>
        <authorList>
            <person name="Won M."/>
            <person name="Lee C.-M."/>
            <person name="Woen H.-Y."/>
            <person name="Kwon S.-W."/>
        </authorList>
    </citation>
    <scope>NUCLEOTIDE SEQUENCE</scope>
    <source>
        <strain evidence="1">5116S-3</strain>
    </source>
</reference>
<dbReference type="RefSeq" id="WP_244677551.1">
    <property type="nucleotide sequence ID" value="NZ_CP095046.1"/>
</dbReference>
<dbReference type="Proteomes" id="UP000831796">
    <property type="component" value="Chromosome"/>
</dbReference>
<protein>
    <submittedName>
        <fullName evidence="1">Uncharacterized protein</fullName>
    </submittedName>
</protein>
<evidence type="ECO:0000313" key="1">
    <source>
        <dbReference type="EMBL" id="UOQ74209.1"/>
    </source>
</evidence>
<dbReference type="AlphaFoldDB" id="A0A8T9QF77"/>
<sequence length="106" mass="12026">MVYRLADIQFDQLVYSPAYSTQSVNLANRDMTRHEVLLFQRFGFGEQQRWQIQLTGGLSVDGQARNTGTVPDNTYQENRTGRPVLLASAGVVFKPTLLRKKQPVQP</sequence>